<keyword evidence="1" id="KW-0732">Signal</keyword>
<dbReference type="RefSeq" id="WP_106523267.1">
    <property type="nucleotide sequence ID" value="NZ_PYGD01000004.1"/>
</dbReference>
<evidence type="ECO:0000256" key="1">
    <source>
        <dbReference type="SAM" id="SignalP"/>
    </source>
</evidence>
<dbReference type="Pfam" id="PF13645">
    <property type="entry name" value="YkuD_2"/>
    <property type="match status" value="1"/>
</dbReference>
<gene>
    <name evidence="2" type="ORF">B0I18_104303</name>
</gene>
<comment type="caution">
    <text evidence="2">The sequence shown here is derived from an EMBL/GenBank/DDBJ whole genome shotgun (WGS) entry which is preliminary data.</text>
</comment>
<dbReference type="Proteomes" id="UP000240572">
    <property type="component" value="Unassembled WGS sequence"/>
</dbReference>
<sequence>MQKIRVALLMIGMCASSFFVKAVKAEEGLVMNVRQKVNQKADEVYNLINFGKEEPLSRDVFRKAYLGYLNLRDADKLNKDEQIISICDFSLSANVKRLWVINLESHKVLFHTLVAHGQGTGDEFAMNFSNRDNSHQSSLGFYVTQETYSGDNGYSLKLNGMDRGYNDRAYDRAIVMHGAAYVCDSYIRSNQRLGRSWGCPAVPVALAGPIINTIKDGTCLYIYYPSKSYLNTSVWLNKTPQVSAEDLIKEEFLKSNKVQGAKPVAAAVAAPVTAQQAEPLKPQQPLYQGVQLALPQ</sequence>
<evidence type="ECO:0000313" key="3">
    <source>
        <dbReference type="Proteomes" id="UP000240572"/>
    </source>
</evidence>
<dbReference type="InterPro" id="IPR032676">
    <property type="entry name" value="YkuD_2"/>
</dbReference>
<name>A0A2P8D4R6_9BACT</name>
<accession>A0A2P8D4R6</accession>
<organism evidence="2 3">
    <name type="scientific">Taibaiella chishuiensis</name>
    <dbReference type="NCBI Taxonomy" id="1434707"/>
    <lineage>
        <taxon>Bacteria</taxon>
        <taxon>Pseudomonadati</taxon>
        <taxon>Bacteroidota</taxon>
        <taxon>Chitinophagia</taxon>
        <taxon>Chitinophagales</taxon>
        <taxon>Chitinophagaceae</taxon>
        <taxon>Taibaiella</taxon>
    </lineage>
</organism>
<proteinExistence type="predicted"/>
<protein>
    <submittedName>
        <fullName evidence="2">L,D-transpeptidase-like protein</fullName>
    </submittedName>
</protein>
<dbReference type="PANTHER" id="PTHR38477:SF1">
    <property type="entry name" value="MUREIN L,D-TRANSPEPTIDASE CATALYTIC DOMAIN FAMILY PROTEIN"/>
    <property type="match status" value="1"/>
</dbReference>
<dbReference type="PANTHER" id="PTHR38477">
    <property type="entry name" value="HYPOTHETICAL EXPORTED PROTEIN"/>
    <property type="match status" value="1"/>
</dbReference>
<feature type="signal peptide" evidence="1">
    <location>
        <begin position="1"/>
        <end position="22"/>
    </location>
</feature>
<evidence type="ECO:0000313" key="2">
    <source>
        <dbReference type="EMBL" id="PSK92205.1"/>
    </source>
</evidence>
<dbReference type="AlphaFoldDB" id="A0A2P8D4R6"/>
<dbReference type="EMBL" id="PYGD01000004">
    <property type="protein sequence ID" value="PSK92205.1"/>
    <property type="molecule type" value="Genomic_DNA"/>
</dbReference>
<reference evidence="2 3" key="1">
    <citation type="submission" date="2018-03" db="EMBL/GenBank/DDBJ databases">
        <title>Genomic Encyclopedia of Type Strains, Phase III (KMG-III): the genomes of soil and plant-associated and newly described type strains.</title>
        <authorList>
            <person name="Whitman W."/>
        </authorList>
    </citation>
    <scope>NUCLEOTIDE SEQUENCE [LARGE SCALE GENOMIC DNA]</scope>
    <source>
        <strain evidence="2 3">CGMCC 1.12700</strain>
    </source>
</reference>
<dbReference type="OrthoDB" id="9815195at2"/>
<feature type="chain" id="PRO_5015202296" evidence="1">
    <location>
        <begin position="23"/>
        <end position="296"/>
    </location>
</feature>
<keyword evidence="3" id="KW-1185">Reference proteome</keyword>